<evidence type="ECO:0000313" key="3">
    <source>
        <dbReference type="Proteomes" id="UP000532273"/>
    </source>
</evidence>
<dbReference type="EMBL" id="BMHZ01000001">
    <property type="protein sequence ID" value="GGG93256.1"/>
    <property type="molecule type" value="Genomic_DNA"/>
</dbReference>
<evidence type="ECO:0000313" key="4">
    <source>
        <dbReference type="Proteomes" id="UP000642938"/>
    </source>
</evidence>
<dbReference type="SUPFAM" id="SSF48208">
    <property type="entry name" value="Six-hairpin glycosidases"/>
    <property type="match status" value="1"/>
</dbReference>
<organism evidence="2 3">
    <name type="scientific">Pedobacter zeae</name>
    <dbReference type="NCBI Taxonomy" id="1737356"/>
    <lineage>
        <taxon>Bacteria</taxon>
        <taxon>Pseudomonadati</taxon>
        <taxon>Bacteroidota</taxon>
        <taxon>Sphingobacteriia</taxon>
        <taxon>Sphingobacteriales</taxon>
        <taxon>Sphingobacteriaceae</taxon>
        <taxon>Pedobacter</taxon>
    </lineage>
</organism>
<dbReference type="AlphaFoldDB" id="A0A7W6P593"/>
<keyword evidence="4" id="KW-1185">Reference proteome</keyword>
<dbReference type="Proteomes" id="UP000642938">
    <property type="component" value="Unassembled WGS sequence"/>
</dbReference>
<dbReference type="InterPro" id="IPR008928">
    <property type="entry name" value="6-hairpin_glycosidase_sf"/>
</dbReference>
<dbReference type="Proteomes" id="UP000532273">
    <property type="component" value="Unassembled WGS sequence"/>
</dbReference>
<comment type="caution">
    <text evidence="2">The sequence shown here is derived from an EMBL/GenBank/DDBJ whole genome shotgun (WGS) entry which is preliminary data.</text>
</comment>
<protein>
    <submittedName>
        <fullName evidence="2">Uncharacterized protein</fullName>
    </submittedName>
</protein>
<sequence>MKPMSIWAANAAAELQHIDTLALVSEPVGVSLSLGSDSLWLVKRWPDGGKIAFRTAFSPSGKLRITKMDQQGTKILVSLECSTLKYEVMAAIDEGQRLLRYTVSASPKISLNLPYWPKDMISLNQKGKTGTRGTIHTQQRGTRSGILYFNQDRSGSVFYFQNLSALNRYCEDAQCSAGATVGGEWPEIGFSLPASNAPLKKDQTYIFSEALVNFSDHLPESPGEIAIDYLNRLSLTYLQLPRPERFYLNWLDIVEKGLNDLVYHKGCWSFAAGHAYLNAYVADYKNPPEVMVQLAVLLPMIEYVNWKGETNHQLIAELKSGLENFYEEDMKTIVRWLPAMEENLDHSEEQKKTRIMDAWYLHHPLMNLARLSDHGDKMAHDLLFKSIGYAMHVAQTFKYKWPVFYQMDTLNVIKAETAEGAGGEKDVPGTYADLMLRMWKLTGEKRFFKEAERAAKELVGLSFDIFYQANNTAFSAGAMLRLYKETGNQKYLYLSYVCLAAIFDNVQLWECNYGHAKNFPTFFGIFPLRDAPYTAAYEEQEVYAALHDYLAEAEGIDILPSVRLLIAEFIRHTIGRLAYYYPTMLKSDMIATKSKTGEIDQRLWIALEDLHDGWEHSGEVGQEVYGAGIAFGVIPKQYRKVKDEHFTVFCDYPVASFRKVKKTLYMTTGGDARLECRLIFLLDGRHPYTFNLDLGDEIPGPEPVKVTPELVEFSITGNLKVKVTWTKKSP</sequence>
<reference evidence="2 3" key="3">
    <citation type="submission" date="2020-08" db="EMBL/GenBank/DDBJ databases">
        <title>Genomic Encyclopedia of Type Strains, Phase IV (KMG-IV): sequencing the most valuable type-strain genomes for metagenomic binning, comparative biology and taxonomic classification.</title>
        <authorList>
            <person name="Goeker M."/>
        </authorList>
    </citation>
    <scope>NUCLEOTIDE SEQUENCE [LARGE SCALE GENOMIC DNA]</scope>
    <source>
        <strain evidence="2 3">DSM 100774</strain>
    </source>
</reference>
<dbReference type="EMBL" id="JACIEF010000002">
    <property type="protein sequence ID" value="MBB4108364.1"/>
    <property type="molecule type" value="Genomic_DNA"/>
</dbReference>
<name>A0A7W6P593_9SPHI</name>
<evidence type="ECO:0000313" key="2">
    <source>
        <dbReference type="EMBL" id="MBB4108364.1"/>
    </source>
</evidence>
<evidence type="ECO:0000313" key="1">
    <source>
        <dbReference type="EMBL" id="GGG93256.1"/>
    </source>
</evidence>
<reference evidence="4" key="2">
    <citation type="journal article" date="2019" name="Int. J. Syst. Evol. Microbiol.">
        <title>The Global Catalogue of Microorganisms (GCM) 10K type strain sequencing project: providing services to taxonomists for standard genome sequencing and annotation.</title>
        <authorList>
            <consortium name="The Broad Institute Genomics Platform"/>
            <consortium name="The Broad Institute Genome Sequencing Center for Infectious Disease"/>
            <person name="Wu L."/>
            <person name="Ma J."/>
        </authorList>
    </citation>
    <scope>NUCLEOTIDE SEQUENCE [LARGE SCALE GENOMIC DNA]</scope>
    <source>
        <strain evidence="4">CGMCC 1.15287</strain>
    </source>
</reference>
<gene>
    <name evidence="1" type="ORF">GCM10007422_03100</name>
    <name evidence="2" type="ORF">GGQ60_002345</name>
</gene>
<reference evidence="1" key="4">
    <citation type="submission" date="2024-05" db="EMBL/GenBank/DDBJ databases">
        <authorList>
            <person name="Sun Q."/>
            <person name="Zhou Y."/>
        </authorList>
    </citation>
    <scope>NUCLEOTIDE SEQUENCE</scope>
    <source>
        <strain evidence="1">CGMCC 1.15287</strain>
    </source>
</reference>
<accession>A0A7W6P593</accession>
<dbReference type="GO" id="GO:0005975">
    <property type="term" value="P:carbohydrate metabolic process"/>
    <property type="evidence" value="ECO:0007669"/>
    <property type="project" value="InterPro"/>
</dbReference>
<dbReference type="RefSeq" id="WP_183763833.1">
    <property type="nucleotide sequence ID" value="NZ_BMHZ01000001.1"/>
</dbReference>
<proteinExistence type="predicted"/>
<reference evidence="1" key="1">
    <citation type="journal article" date="2014" name="Int. J. Syst. Evol. Microbiol.">
        <title>Complete genome of a new Firmicutes species belonging to the dominant human colonic microbiota ('Ruminococcus bicirculans') reveals two chromosomes and a selective capacity to utilize plant glucans.</title>
        <authorList>
            <consortium name="NISC Comparative Sequencing Program"/>
            <person name="Wegmann U."/>
            <person name="Louis P."/>
            <person name="Goesmann A."/>
            <person name="Henrissat B."/>
            <person name="Duncan S.H."/>
            <person name="Flint H.J."/>
        </authorList>
    </citation>
    <scope>NUCLEOTIDE SEQUENCE</scope>
    <source>
        <strain evidence="1">CGMCC 1.15287</strain>
    </source>
</reference>